<dbReference type="Proteomes" id="UP000011668">
    <property type="component" value="Unassembled WGS sequence"/>
</dbReference>
<organism evidence="2 3">
    <name type="scientific">Thanatephorus cucumeris (strain AG1-IA)</name>
    <name type="common">Rice sheath blight fungus</name>
    <name type="synonym">Rhizoctonia solani</name>
    <dbReference type="NCBI Taxonomy" id="983506"/>
    <lineage>
        <taxon>Eukaryota</taxon>
        <taxon>Fungi</taxon>
        <taxon>Dikarya</taxon>
        <taxon>Basidiomycota</taxon>
        <taxon>Agaricomycotina</taxon>
        <taxon>Agaricomycetes</taxon>
        <taxon>Cantharellales</taxon>
        <taxon>Ceratobasidiaceae</taxon>
        <taxon>Rhizoctonia</taxon>
        <taxon>Rhizoctonia solani AG-1</taxon>
    </lineage>
</organism>
<protein>
    <submittedName>
        <fullName evidence="2">Uncharacterized protein</fullName>
    </submittedName>
</protein>
<keyword evidence="3" id="KW-1185">Reference proteome</keyword>
<evidence type="ECO:0000256" key="1">
    <source>
        <dbReference type="SAM" id="Phobius"/>
    </source>
</evidence>
<dbReference type="HOGENOM" id="CLU_1378964_0_0_1"/>
<accession>L8X983</accession>
<evidence type="ECO:0000313" key="3">
    <source>
        <dbReference type="Proteomes" id="UP000011668"/>
    </source>
</evidence>
<comment type="caution">
    <text evidence="2">The sequence shown here is derived from an EMBL/GenBank/DDBJ whole genome shotgun (WGS) entry which is preliminary data.</text>
</comment>
<dbReference type="AlphaFoldDB" id="L8X983"/>
<sequence>MASVLDSRSPFLPTACPFLSLSLSSTRRPCRISITALDPQHLPISSLMDTICHICVTSPHPRSYSTHPKGSDWSARWEGRKERAVMTICADRGDAVIGKLGLDRIRNAFFQSKPYGCRYFIRRAGCMRRVRYGFSFGLVAGCKDTYVTWGVLFGFIRTCFSSAGRFLAHSVPRIISVSLICACSSARLMFIVLDLMVF</sequence>
<feature type="transmembrane region" description="Helical" evidence="1">
    <location>
        <begin position="175"/>
        <end position="197"/>
    </location>
</feature>
<reference evidence="2 3" key="1">
    <citation type="journal article" date="2013" name="Nat. Commun.">
        <title>The evolution and pathogenic mechanisms of the rice sheath blight pathogen.</title>
        <authorList>
            <person name="Zheng A."/>
            <person name="Lin R."/>
            <person name="Xu L."/>
            <person name="Qin P."/>
            <person name="Tang C."/>
            <person name="Ai P."/>
            <person name="Zhang D."/>
            <person name="Liu Y."/>
            <person name="Sun Z."/>
            <person name="Feng H."/>
            <person name="Wang Y."/>
            <person name="Chen Y."/>
            <person name="Liang X."/>
            <person name="Fu R."/>
            <person name="Li Q."/>
            <person name="Zhang J."/>
            <person name="Yu X."/>
            <person name="Xie Z."/>
            <person name="Ding L."/>
            <person name="Guan P."/>
            <person name="Tang J."/>
            <person name="Liang Y."/>
            <person name="Wang S."/>
            <person name="Deng Q."/>
            <person name="Li S."/>
            <person name="Zhu J."/>
            <person name="Wang L."/>
            <person name="Liu H."/>
            <person name="Li P."/>
        </authorList>
    </citation>
    <scope>NUCLEOTIDE SEQUENCE [LARGE SCALE GENOMIC DNA]</scope>
    <source>
        <strain evidence="3">AG-1 IA</strain>
    </source>
</reference>
<dbReference type="EMBL" id="AFRT01000056">
    <property type="protein sequence ID" value="ELU45648.1"/>
    <property type="molecule type" value="Genomic_DNA"/>
</dbReference>
<keyword evidence="1" id="KW-0472">Membrane</keyword>
<name>L8X983_THACA</name>
<gene>
    <name evidence="2" type="ORF">AG1IA_00320</name>
</gene>
<keyword evidence="1" id="KW-1133">Transmembrane helix</keyword>
<proteinExistence type="predicted"/>
<keyword evidence="1" id="KW-0812">Transmembrane</keyword>
<feature type="transmembrane region" description="Helical" evidence="1">
    <location>
        <begin position="132"/>
        <end position="155"/>
    </location>
</feature>
<evidence type="ECO:0000313" key="2">
    <source>
        <dbReference type="EMBL" id="ELU45648.1"/>
    </source>
</evidence>